<keyword evidence="1" id="KW-0472">Membrane</keyword>
<evidence type="ECO:0000313" key="2">
    <source>
        <dbReference type="EMBL" id="RKF18060.1"/>
    </source>
</evidence>
<gene>
    <name evidence="2" type="ORF">DBZ36_12535</name>
</gene>
<keyword evidence="3" id="KW-1185">Reference proteome</keyword>
<keyword evidence="1" id="KW-1133">Transmembrane helix</keyword>
<dbReference type="Proteomes" id="UP000286482">
    <property type="component" value="Unassembled WGS sequence"/>
</dbReference>
<feature type="transmembrane region" description="Helical" evidence="1">
    <location>
        <begin position="149"/>
        <end position="170"/>
    </location>
</feature>
<evidence type="ECO:0000256" key="1">
    <source>
        <dbReference type="SAM" id="Phobius"/>
    </source>
</evidence>
<feature type="transmembrane region" description="Helical" evidence="1">
    <location>
        <begin position="182"/>
        <end position="201"/>
    </location>
</feature>
<organism evidence="2 3">
    <name type="scientific">Alginatibacterium sediminis</name>
    <dbReference type="NCBI Taxonomy" id="2164068"/>
    <lineage>
        <taxon>Bacteria</taxon>
        <taxon>Pseudomonadati</taxon>
        <taxon>Pseudomonadota</taxon>
        <taxon>Gammaproteobacteria</taxon>
        <taxon>Alteromonadales</taxon>
        <taxon>Alteromonadaceae</taxon>
        <taxon>Alginatibacterium</taxon>
    </lineage>
</organism>
<feature type="transmembrane region" description="Helical" evidence="1">
    <location>
        <begin position="65"/>
        <end position="83"/>
    </location>
</feature>
<feature type="transmembrane region" description="Helical" evidence="1">
    <location>
        <begin position="6"/>
        <end position="28"/>
    </location>
</feature>
<feature type="transmembrane region" description="Helical" evidence="1">
    <location>
        <begin position="104"/>
        <end position="129"/>
    </location>
</feature>
<dbReference type="EMBL" id="RAQO01000006">
    <property type="protein sequence ID" value="RKF18060.1"/>
    <property type="molecule type" value="Genomic_DNA"/>
</dbReference>
<proteinExistence type="predicted"/>
<dbReference type="AlphaFoldDB" id="A0A420EBI8"/>
<comment type="caution">
    <text evidence="2">The sequence shown here is derived from an EMBL/GenBank/DDBJ whole genome shotgun (WGS) entry which is preliminary data.</text>
</comment>
<sequence>MISPYHSVYILLLGLSFSAFLVLMLLLERGEICKGQQSRIQNQMATIASITSLSLVAGFAASVTLWALLPLVIAVVSAWVLCASKNKLKEKRSIENKLWWRFGAPLALAYAILLFSQFPASIAGLPAGLALGHCMLLRAKYRIEAFDKILPAAAAVLGMLLLVVICVIALQHEQAQLLVQHCIVYASCFLASILLWIWPLFSQRKAPAQLVMIVCLGLLVSGYAFYQISII</sequence>
<accession>A0A420EBI8</accession>
<keyword evidence="1" id="KW-0812">Transmembrane</keyword>
<name>A0A420EBI8_9ALTE</name>
<feature type="transmembrane region" description="Helical" evidence="1">
    <location>
        <begin position="207"/>
        <end position="226"/>
    </location>
</feature>
<dbReference type="RefSeq" id="WP_120355286.1">
    <property type="nucleotide sequence ID" value="NZ_RAQO01000006.1"/>
</dbReference>
<protein>
    <submittedName>
        <fullName evidence="2">Uncharacterized protein</fullName>
    </submittedName>
</protein>
<reference evidence="2 3" key="1">
    <citation type="submission" date="2018-09" db="EMBL/GenBank/DDBJ databases">
        <authorList>
            <person name="Wang Z."/>
        </authorList>
    </citation>
    <scope>NUCLEOTIDE SEQUENCE [LARGE SCALE GENOMIC DNA]</scope>
    <source>
        <strain evidence="2 3">ALS 81</strain>
    </source>
</reference>
<dbReference type="OrthoDB" id="5915482at2"/>
<evidence type="ECO:0000313" key="3">
    <source>
        <dbReference type="Proteomes" id="UP000286482"/>
    </source>
</evidence>